<dbReference type="PANTHER" id="PTHR15615">
    <property type="match status" value="1"/>
</dbReference>
<gene>
    <name evidence="5" type="ORF">ZIOFF_035999</name>
</gene>
<keyword evidence="6" id="KW-1185">Reference proteome</keyword>
<keyword evidence="1" id="KW-0132">Cell division</keyword>
<dbReference type="AlphaFoldDB" id="A0A8J5GCM5"/>
<evidence type="ECO:0000256" key="2">
    <source>
        <dbReference type="ARBA" id="ARBA00023127"/>
    </source>
</evidence>
<dbReference type="InterPro" id="IPR012389">
    <property type="entry name" value="Cyclin_P/U"/>
</dbReference>
<protein>
    <recommendedName>
        <fullName evidence="4">Cyclin</fullName>
    </recommendedName>
</protein>
<dbReference type="InterPro" id="IPR013922">
    <property type="entry name" value="Cyclin_PHO80-like"/>
</dbReference>
<dbReference type="GO" id="GO:0051301">
    <property type="term" value="P:cell division"/>
    <property type="evidence" value="ECO:0007669"/>
    <property type="project" value="UniProtKB-KW"/>
</dbReference>
<keyword evidence="3" id="KW-0131">Cell cycle</keyword>
<name>A0A8J5GCM5_ZINOF</name>
<sequence>MEEEEVEEDAQAVPSMVLVLSSLLERVVERNDAAVAVGLRPLPDRTAAFHSVRKPDISARRYLERIFRYANCSPSCYAVAYIYLLRFLHRHPAVALHSLNLHRFLIAAVLAAVKFTEDIHYNNAYFAKLGGISLIEMNYLEVDFLFGLGFELNVTPATFSSYCSILQREFYLESPPPSKLHCYITEEESNCCQQKHSASSQQVFWAYRLH</sequence>
<comment type="similarity">
    <text evidence="4">Belongs to the cyclin family.</text>
</comment>
<organism evidence="5 6">
    <name type="scientific">Zingiber officinale</name>
    <name type="common">Ginger</name>
    <name type="synonym">Amomum zingiber</name>
    <dbReference type="NCBI Taxonomy" id="94328"/>
    <lineage>
        <taxon>Eukaryota</taxon>
        <taxon>Viridiplantae</taxon>
        <taxon>Streptophyta</taxon>
        <taxon>Embryophyta</taxon>
        <taxon>Tracheophyta</taxon>
        <taxon>Spermatophyta</taxon>
        <taxon>Magnoliopsida</taxon>
        <taxon>Liliopsida</taxon>
        <taxon>Zingiberales</taxon>
        <taxon>Zingiberaceae</taxon>
        <taxon>Zingiber</taxon>
    </lineage>
</organism>
<keyword evidence="2 4" id="KW-0195">Cyclin</keyword>
<reference evidence="5 6" key="1">
    <citation type="submission" date="2020-08" db="EMBL/GenBank/DDBJ databases">
        <title>Plant Genome Project.</title>
        <authorList>
            <person name="Zhang R.-G."/>
        </authorList>
    </citation>
    <scope>NUCLEOTIDE SEQUENCE [LARGE SCALE GENOMIC DNA]</scope>
    <source>
        <tissue evidence="5">Rhizome</tissue>
    </source>
</reference>
<dbReference type="PIRSF" id="PIRSF027110">
    <property type="entry name" value="PREG"/>
    <property type="match status" value="1"/>
</dbReference>
<dbReference type="Pfam" id="PF08613">
    <property type="entry name" value="Cyclin"/>
    <property type="match status" value="1"/>
</dbReference>
<evidence type="ECO:0000256" key="4">
    <source>
        <dbReference type="PIRNR" id="PIRNR027110"/>
    </source>
</evidence>
<evidence type="ECO:0000313" key="6">
    <source>
        <dbReference type="Proteomes" id="UP000734854"/>
    </source>
</evidence>
<dbReference type="OrthoDB" id="337735at2759"/>
<dbReference type="PANTHER" id="PTHR15615:SF91">
    <property type="entry name" value="CYCLIN-P4-1"/>
    <property type="match status" value="1"/>
</dbReference>
<proteinExistence type="inferred from homology"/>
<dbReference type="Proteomes" id="UP000734854">
    <property type="component" value="Unassembled WGS sequence"/>
</dbReference>
<evidence type="ECO:0000256" key="1">
    <source>
        <dbReference type="ARBA" id="ARBA00022618"/>
    </source>
</evidence>
<comment type="caution">
    <text evidence="5">The sequence shown here is derived from an EMBL/GenBank/DDBJ whole genome shotgun (WGS) entry which is preliminary data.</text>
</comment>
<dbReference type="EMBL" id="JACMSC010000010">
    <property type="protein sequence ID" value="KAG6503675.1"/>
    <property type="molecule type" value="Genomic_DNA"/>
</dbReference>
<evidence type="ECO:0000313" key="5">
    <source>
        <dbReference type="EMBL" id="KAG6503675.1"/>
    </source>
</evidence>
<evidence type="ECO:0000256" key="3">
    <source>
        <dbReference type="ARBA" id="ARBA00023306"/>
    </source>
</evidence>
<accession>A0A8J5GCM5</accession>
<dbReference type="GO" id="GO:0019901">
    <property type="term" value="F:protein kinase binding"/>
    <property type="evidence" value="ECO:0007669"/>
    <property type="project" value="InterPro"/>
</dbReference>